<name>A0A158GZF9_CABCO</name>
<dbReference type="NCBIfam" id="NF008277">
    <property type="entry name" value="PRK11055.1"/>
    <property type="match status" value="1"/>
</dbReference>
<dbReference type="GO" id="GO:0030246">
    <property type="term" value="F:carbohydrate binding"/>
    <property type="evidence" value="ECO:0007669"/>
    <property type="project" value="InterPro"/>
</dbReference>
<dbReference type="Proteomes" id="UP000054740">
    <property type="component" value="Unassembled WGS sequence"/>
</dbReference>
<accession>A0A158GZF9</accession>
<keyword evidence="6 8" id="KW-0413">Isomerase</keyword>
<evidence type="ECO:0000256" key="3">
    <source>
        <dbReference type="ARBA" id="ARBA00006206"/>
    </source>
</evidence>
<evidence type="ECO:0000256" key="6">
    <source>
        <dbReference type="ARBA" id="ARBA00023235"/>
    </source>
</evidence>
<dbReference type="GO" id="GO:0006006">
    <property type="term" value="P:glucose metabolic process"/>
    <property type="evidence" value="ECO:0007669"/>
    <property type="project" value="TreeGrafter"/>
</dbReference>
<evidence type="ECO:0000256" key="10">
    <source>
        <dbReference type="PIRSR" id="PIRSR005096-2"/>
    </source>
</evidence>
<evidence type="ECO:0000256" key="9">
    <source>
        <dbReference type="PIRSR" id="PIRSR005096-1"/>
    </source>
</evidence>
<dbReference type="PANTHER" id="PTHR10091">
    <property type="entry name" value="ALDOSE-1-EPIMERASE"/>
    <property type="match status" value="1"/>
</dbReference>
<dbReference type="GO" id="GO:0004034">
    <property type="term" value="F:aldose 1-epimerase activity"/>
    <property type="evidence" value="ECO:0007669"/>
    <property type="project" value="UniProtKB-EC"/>
</dbReference>
<evidence type="ECO:0000256" key="4">
    <source>
        <dbReference type="ARBA" id="ARBA00013185"/>
    </source>
</evidence>
<dbReference type="PANTHER" id="PTHR10091:SF0">
    <property type="entry name" value="GALACTOSE MUTAROTASE"/>
    <property type="match status" value="1"/>
</dbReference>
<organism evidence="12 13">
    <name type="scientific">Caballeronia cordobensis</name>
    <name type="common">Burkholderia cordobensis</name>
    <dbReference type="NCBI Taxonomy" id="1353886"/>
    <lineage>
        <taxon>Bacteria</taxon>
        <taxon>Pseudomonadati</taxon>
        <taxon>Pseudomonadota</taxon>
        <taxon>Betaproteobacteria</taxon>
        <taxon>Burkholderiales</taxon>
        <taxon>Burkholderiaceae</taxon>
        <taxon>Caballeronia</taxon>
    </lineage>
</organism>
<comment type="similarity">
    <text evidence="3 8">Belongs to the aldose epimerase family.</text>
</comment>
<sequence>MKIPPIFCCISMKSPRGHEIIASMTTSSIDVRPWGDVHLYTLRNASGMRVAISDLGATLVSWLAPDREGRFADILLGHDTPEQYRNGSAFLGAIIGRWANRIRDGRFVLDGVAYQVERNEGANHLHGGAEGFHRQMWHAEMHDGALVMTLHSPAGAAGFPGNLSVTVRYALADDGTLSIDYTARTDAATPVNLTNHAYFNLGEDASIREHEISIAADTYFAIDALSIPVAREDVTNTVFDLREPASIGARLETSNAQFAIAGGFDHCYALGDDDASEPRHVALLFDPSSGRELSVSTDARGLQFYSGNYLEGVPARNGARYRKQAGLCLEAGGFPNEINMDGERAILRPGDVYRQRTRYTLRVR</sequence>
<gene>
    <name evidence="12" type="ORF">AWB70_02681</name>
</gene>
<dbReference type="Pfam" id="PF01263">
    <property type="entry name" value="Aldose_epim"/>
    <property type="match status" value="1"/>
</dbReference>
<dbReference type="Gene3D" id="2.70.98.10">
    <property type="match status" value="1"/>
</dbReference>
<proteinExistence type="inferred from homology"/>
<evidence type="ECO:0000313" key="13">
    <source>
        <dbReference type="Proteomes" id="UP000054740"/>
    </source>
</evidence>
<dbReference type="UniPathway" id="UPA00242"/>
<protein>
    <recommendedName>
        <fullName evidence="5 8">Aldose 1-epimerase</fullName>
        <ecNumber evidence="4 8">5.1.3.3</ecNumber>
    </recommendedName>
</protein>
<dbReference type="GO" id="GO:0005737">
    <property type="term" value="C:cytoplasm"/>
    <property type="evidence" value="ECO:0007669"/>
    <property type="project" value="TreeGrafter"/>
</dbReference>
<dbReference type="GO" id="GO:0033499">
    <property type="term" value="P:galactose catabolic process via UDP-galactose, Leloir pathway"/>
    <property type="evidence" value="ECO:0007669"/>
    <property type="project" value="TreeGrafter"/>
</dbReference>
<evidence type="ECO:0000256" key="2">
    <source>
        <dbReference type="ARBA" id="ARBA00005028"/>
    </source>
</evidence>
<feature type="binding site" evidence="11">
    <location>
        <begin position="100"/>
        <end position="101"/>
    </location>
    <ligand>
        <name>beta-D-galactose</name>
        <dbReference type="ChEBI" id="CHEBI:27667"/>
    </ligand>
</feature>
<evidence type="ECO:0000256" key="8">
    <source>
        <dbReference type="PIRNR" id="PIRNR005096"/>
    </source>
</evidence>
<dbReference type="PIRSF" id="PIRSF005096">
    <property type="entry name" value="GALM"/>
    <property type="match status" value="1"/>
</dbReference>
<dbReference type="InterPro" id="IPR008183">
    <property type="entry name" value="Aldose_1/G6P_1-epimerase"/>
</dbReference>
<evidence type="ECO:0000256" key="5">
    <source>
        <dbReference type="ARBA" id="ARBA00014165"/>
    </source>
</evidence>
<dbReference type="InterPro" id="IPR047215">
    <property type="entry name" value="Galactose_mutarotase-like"/>
</dbReference>
<dbReference type="PROSITE" id="PS00545">
    <property type="entry name" value="ALDOSE_1_EPIMERASE"/>
    <property type="match status" value="1"/>
</dbReference>
<dbReference type="EC" id="5.1.3.3" evidence="4 8"/>
<feature type="active site" description="Proton acceptor" evidence="9">
    <location>
        <position position="330"/>
    </location>
</feature>
<reference evidence="13" key="1">
    <citation type="submission" date="2016-01" db="EMBL/GenBank/DDBJ databases">
        <authorList>
            <person name="Peeters C."/>
        </authorList>
    </citation>
    <scope>NUCLEOTIDE SEQUENCE [LARGE SCALE GENOMIC DNA]</scope>
</reference>
<feature type="binding site" evidence="11">
    <location>
        <begin position="196"/>
        <end position="198"/>
    </location>
    <ligand>
        <name>beta-D-galactose</name>
        <dbReference type="ChEBI" id="CHEBI:27667"/>
    </ligand>
</feature>
<dbReference type="InterPro" id="IPR011013">
    <property type="entry name" value="Gal_mutarotase_sf_dom"/>
</dbReference>
<dbReference type="InterPro" id="IPR014718">
    <property type="entry name" value="GH-type_carb-bd"/>
</dbReference>
<dbReference type="EMBL" id="FCNY02000006">
    <property type="protein sequence ID" value="SAL37211.1"/>
    <property type="molecule type" value="Genomic_DNA"/>
</dbReference>
<comment type="catalytic activity">
    <reaction evidence="1 8">
        <text>alpha-D-glucose = beta-D-glucose</text>
        <dbReference type="Rhea" id="RHEA:10264"/>
        <dbReference type="ChEBI" id="CHEBI:15903"/>
        <dbReference type="ChEBI" id="CHEBI:17925"/>
        <dbReference type="EC" id="5.1.3.3"/>
    </reaction>
</comment>
<feature type="binding site" evidence="10">
    <location>
        <position position="265"/>
    </location>
    <ligand>
        <name>beta-D-galactose</name>
        <dbReference type="ChEBI" id="CHEBI:27667"/>
    </ligand>
</feature>
<dbReference type="InterPro" id="IPR015443">
    <property type="entry name" value="Aldose_1-epimerase"/>
</dbReference>
<dbReference type="AlphaFoldDB" id="A0A158GZF9"/>
<evidence type="ECO:0000313" key="12">
    <source>
        <dbReference type="EMBL" id="SAL37211.1"/>
    </source>
</evidence>
<evidence type="ECO:0000256" key="7">
    <source>
        <dbReference type="ARBA" id="ARBA00023277"/>
    </source>
</evidence>
<evidence type="ECO:0000256" key="11">
    <source>
        <dbReference type="PIRSR" id="PIRSR005096-3"/>
    </source>
</evidence>
<dbReference type="InterPro" id="IPR018052">
    <property type="entry name" value="Ald1_epimerase_CS"/>
</dbReference>
<keyword evidence="13" id="KW-1185">Reference proteome</keyword>
<dbReference type="SUPFAM" id="SSF74650">
    <property type="entry name" value="Galactose mutarotase-like"/>
    <property type="match status" value="1"/>
</dbReference>
<comment type="pathway">
    <text evidence="2 8">Carbohydrate metabolism; hexose metabolism.</text>
</comment>
<dbReference type="CDD" id="cd09019">
    <property type="entry name" value="galactose_mutarotase_like"/>
    <property type="match status" value="1"/>
</dbReference>
<feature type="active site" description="Proton donor" evidence="9">
    <location>
        <position position="196"/>
    </location>
</feature>
<evidence type="ECO:0000256" key="1">
    <source>
        <dbReference type="ARBA" id="ARBA00001614"/>
    </source>
</evidence>
<keyword evidence="7 8" id="KW-0119">Carbohydrate metabolism</keyword>